<reference evidence="2" key="1">
    <citation type="submission" date="2019-09" db="EMBL/GenBank/DDBJ databases">
        <title>Genomic analysis of Haloferax sp. CBA1149.</title>
        <authorList>
            <person name="Roh S.W."/>
        </authorList>
    </citation>
    <scope>NUCLEOTIDE SEQUENCE</scope>
    <source>
        <strain evidence="2">CBA1149</strain>
    </source>
</reference>
<evidence type="ECO:0000313" key="2">
    <source>
        <dbReference type="EMBL" id="KAB1184758.1"/>
    </source>
</evidence>
<dbReference type="Gene3D" id="3.40.50.300">
    <property type="entry name" value="P-loop containing nucleotide triphosphate hydrolases"/>
    <property type="match status" value="1"/>
</dbReference>
<dbReference type="Gene3D" id="3.90.320.10">
    <property type="match status" value="1"/>
</dbReference>
<comment type="caution">
    <text evidence="2">The sequence shown here is derived from an EMBL/GenBank/DDBJ whole genome shotgun (WGS) entry which is preliminary data.</text>
</comment>
<name>A0A643JXE8_9EURY</name>
<dbReference type="EMBL" id="VZUS01000006">
    <property type="protein sequence ID" value="KAB1184758.1"/>
    <property type="molecule type" value="Genomic_DNA"/>
</dbReference>
<dbReference type="InterPro" id="IPR038726">
    <property type="entry name" value="PDDEXK_AddAB-type"/>
</dbReference>
<feature type="domain" description="PD-(D/E)XK endonuclease-like" evidence="1">
    <location>
        <begin position="134"/>
        <end position="382"/>
    </location>
</feature>
<dbReference type="AlphaFoldDB" id="A0A643JXE8"/>
<organism evidence="2">
    <name type="scientific">Haloferax sp. CBA1149</name>
    <dbReference type="NCBI Taxonomy" id="2650753"/>
    <lineage>
        <taxon>Archaea</taxon>
        <taxon>Methanobacteriati</taxon>
        <taxon>Methanobacteriota</taxon>
        <taxon>Stenosarchaea group</taxon>
        <taxon>Halobacteria</taxon>
        <taxon>Halobacteriales</taxon>
        <taxon>Haloferacaceae</taxon>
        <taxon>Haloferax</taxon>
    </lineage>
</organism>
<sequence>MLHNLAKITDEYARFGGNEVTVKCRVIGSPKRGETGGEKVMYEVADPSGNLELPTMLSFWLEEPTEDGFTDLSKTDSAVLDALSTGKNNVPHLRRGETVLVRGIPRLTSKNGQRLFINVTSVLIREPDIQIGKSEIRTQESCPREYYLRYVKKTYHNKSLNKNSFRGTAVHLVTEHAVDGHSEKFAANAWTEDEAVAFADEIIEEHLSIEQAKIGLAGIKLKEIKEQIEEIAARLFTSEAFCERIANATRIQTEHRLPSAYGYNGFVDIILDDVPYDLKTTRKLFESKQDKHKQQLKLYLFALLLEQLEVGEQIEERLETGQTGYLVYPNLEDSETVSIEQVTLELEDVATLLAARNEVADSRDTFGPPSPYNRDCDGCEFKHGYTHASTGETLSPACTFYCQDERRWPCYELSPSGAVETECSRFDDCGQRLAYRDTDVTDHYNALRSALQQERETRQTAGELLSSVDEDALARTGRVVTGLSLSGASQDTIVYNRDSAVVSAFTPGDIVRIEPESDGRTGRYVPYLGRRDGGFVFGFEDLDPVFMDPTETYRVWYGFDAETVTRKYLPYLDYAQRTGAKPGFEYEERNELAGEIELNDSADIVDHLDSDEVFVDLPARRDRTALLAETVSSLATAAYPHPEKEDEVVPEAGRRALILGTSPKEVEIAHRATPDGPNYRFDDFSTGSDTIHAGLRRAEIQKRLLESRTLVSSLQYAVRTGTFHDLAEGGYGDRDHSKRFFDVVVILGAEQVTEPVYLYLRDVADRVVTVGDKRAHGPKMVSSEAREHGLNRSYFEGAYERYASIPADGATSLQFDGEGNAFIRELFRDDPFEKLDSTLSFLGISGGESTDASEITLNASVRVRRGSGAPQKLVFDISHTSANPFEIQQTFIDREYLDATNLPSPEGSVLLDGTPLYLTSKEPLEGDMQSDSHRIVIHADADTIPAFSKTFLYNRIEARIVAQVADDYDPDYIVTPFEAHANELAFRLEEQGLDIPVKLAQELDGDIADRAIVSFAVANDAGILHPPLTDPETLYALFSAAEDILIVGHNQTLKSKDALKKLVTEQAEKYEP</sequence>
<dbReference type="InterPro" id="IPR011604">
    <property type="entry name" value="PDDEXK-like_dom_sf"/>
</dbReference>
<dbReference type="InterPro" id="IPR027417">
    <property type="entry name" value="P-loop_NTPase"/>
</dbReference>
<gene>
    <name evidence="2" type="ORF">Hfx1149_16965</name>
</gene>
<accession>A0A643JXE8</accession>
<protein>
    <recommendedName>
        <fullName evidence="1">PD-(D/E)XK endonuclease-like domain-containing protein</fullName>
    </recommendedName>
</protein>
<dbReference type="Pfam" id="PF12705">
    <property type="entry name" value="PDDEXK_1"/>
    <property type="match status" value="1"/>
</dbReference>
<evidence type="ECO:0000259" key="1">
    <source>
        <dbReference type="Pfam" id="PF12705"/>
    </source>
</evidence>
<proteinExistence type="predicted"/>